<comment type="caution">
    <text evidence="2">The sequence shown here is derived from an EMBL/GenBank/DDBJ whole genome shotgun (WGS) entry which is preliminary data.</text>
</comment>
<dbReference type="EMBL" id="PGGS01000604">
    <property type="protein sequence ID" value="PNH02740.1"/>
    <property type="molecule type" value="Genomic_DNA"/>
</dbReference>
<dbReference type="OrthoDB" id="549336at2759"/>
<evidence type="ECO:0000313" key="3">
    <source>
        <dbReference type="Proteomes" id="UP000236333"/>
    </source>
</evidence>
<keyword evidence="3" id="KW-1185">Reference proteome</keyword>
<dbReference type="PROSITE" id="PS51257">
    <property type="entry name" value="PROKAR_LIPOPROTEIN"/>
    <property type="match status" value="1"/>
</dbReference>
<dbReference type="AlphaFoldDB" id="A0A2J7ZR71"/>
<feature type="signal peptide" evidence="1">
    <location>
        <begin position="1"/>
        <end position="39"/>
    </location>
</feature>
<evidence type="ECO:0000256" key="1">
    <source>
        <dbReference type="SAM" id="SignalP"/>
    </source>
</evidence>
<proteinExistence type="predicted"/>
<accession>A0A2J7ZR71</accession>
<keyword evidence="1" id="KW-0732">Signal</keyword>
<dbReference type="Proteomes" id="UP000236333">
    <property type="component" value="Unassembled WGS sequence"/>
</dbReference>
<feature type="chain" id="PRO_5014375284" evidence="1">
    <location>
        <begin position="40"/>
        <end position="438"/>
    </location>
</feature>
<organism evidence="2 3">
    <name type="scientific">Tetrabaena socialis</name>
    <dbReference type="NCBI Taxonomy" id="47790"/>
    <lineage>
        <taxon>Eukaryota</taxon>
        <taxon>Viridiplantae</taxon>
        <taxon>Chlorophyta</taxon>
        <taxon>core chlorophytes</taxon>
        <taxon>Chlorophyceae</taxon>
        <taxon>CS clade</taxon>
        <taxon>Chlamydomonadales</taxon>
        <taxon>Tetrabaenaceae</taxon>
        <taxon>Tetrabaena</taxon>
    </lineage>
</organism>
<protein>
    <submittedName>
        <fullName evidence="2">Uncharacterized protein</fullName>
    </submittedName>
</protein>
<reference evidence="2 3" key="1">
    <citation type="journal article" date="2017" name="Mol. Biol. Evol.">
        <title>The 4-celled Tetrabaena socialis nuclear genome reveals the essential components for genetic control of cell number at the origin of multicellularity in the volvocine lineage.</title>
        <authorList>
            <person name="Featherston J."/>
            <person name="Arakaki Y."/>
            <person name="Hanschen E.R."/>
            <person name="Ferris P.J."/>
            <person name="Michod R.E."/>
            <person name="Olson B.J.S.C."/>
            <person name="Nozaki H."/>
            <person name="Durand P.M."/>
        </authorList>
    </citation>
    <scope>NUCLEOTIDE SEQUENCE [LARGE SCALE GENOMIC DNA]</scope>
    <source>
        <strain evidence="2 3">NIES-571</strain>
    </source>
</reference>
<sequence>MRDRRSAAAAAAPRQLLRLRLLLPLLLVALACAIGPAAGEDAPAPLHPADLSACPNLRIAVINGVPFHYEVLAGLLHVLQPYAPRTDVYLNRYTRSSNADGAWELLRWSKATFHLLTRELADGPLPYQYDLVVLVSTDYELDAAAELLRRMRPRLVVALVHNADFQGIPRLLSAAAGLAAGASSSAVVGAAGAAGAAAGPSVQLLTLSPHVAASLAAASGQPAGWALPTYPFNPITDCLAAPESELLGRCLRGFSLQGKLSNLRRNYTAVWQQLLAHREALTSGDAGRLFHVFVAGKGPNRLSLPPELEPHVTLLRRLRFHRFYEAIHHTLALLPALASPRYLTDKFTSTIITSLTSGTPMLADARFLAAYSMLGPESVYLQHEGESEAEAMLRLMSLPAADLLAVRRGLRTVRKRLNDEASTHYAKLLRGLCGGGGK</sequence>
<gene>
    <name evidence="2" type="ORF">TSOC_011247</name>
</gene>
<evidence type="ECO:0000313" key="2">
    <source>
        <dbReference type="EMBL" id="PNH02740.1"/>
    </source>
</evidence>
<name>A0A2J7ZR71_9CHLO</name>